<organism evidence="2 3">
    <name type="scientific">Dipteronia dyeriana</name>
    <dbReference type="NCBI Taxonomy" id="168575"/>
    <lineage>
        <taxon>Eukaryota</taxon>
        <taxon>Viridiplantae</taxon>
        <taxon>Streptophyta</taxon>
        <taxon>Embryophyta</taxon>
        <taxon>Tracheophyta</taxon>
        <taxon>Spermatophyta</taxon>
        <taxon>Magnoliopsida</taxon>
        <taxon>eudicotyledons</taxon>
        <taxon>Gunneridae</taxon>
        <taxon>Pentapetalae</taxon>
        <taxon>rosids</taxon>
        <taxon>malvids</taxon>
        <taxon>Sapindales</taxon>
        <taxon>Sapindaceae</taxon>
        <taxon>Hippocastanoideae</taxon>
        <taxon>Acereae</taxon>
        <taxon>Dipteronia</taxon>
    </lineage>
</organism>
<reference evidence="2" key="1">
    <citation type="journal article" date="2023" name="Plant J.">
        <title>Genome sequences and population genomics provide insights into the demographic history, inbreeding, and mutation load of two 'living fossil' tree species of Dipteronia.</title>
        <authorList>
            <person name="Feng Y."/>
            <person name="Comes H.P."/>
            <person name="Chen J."/>
            <person name="Zhu S."/>
            <person name="Lu R."/>
            <person name="Zhang X."/>
            <person name="Li P."/>
            <person name="Qiu J."/>
            <person name="Olsen K.M."/>
            <person name="Qiu Y."/>
        </authorList>
    </citation>
    <scope>NUCLEOTIDE SEQUENCE</scope>
    <source>
        <strain evidence="2">KIB01</strain>
    </source>
</reference>
<comment type="caution">
    <text evidence="2">The sequence shown here is derived from an EMBL/GenBank/DDBJ whole genome shotgun (WGS) entry which is preliminary data.</text>
</comment>
<feature type="region of interest" description="Disordered" evidence="1">
    <location>
        <begin position="181"/>
        <end position="201"/>
    </location>
</feature>
<protein>
    <submittedName>
        <fullName evidence="2">Uncharacterized protein</fullName>
    </submittedName>
</protein>
<gene>
    <name evidence="2" type="ORF">Ddye_029331</name>
</gene>
<evidence type="ECO:0000313" key="3">
    <source>
        <dbReference type="Proteomes" id="UP001280121"/>
    </source>
</evidence>
<dbReference type="PANTHER" id="PTHR48435:SF1">
    <property type="entry name" value="POLYPROTEIN"/>
    <property type="match status" value="1"/>
</dbReference>
<keyword evidence="3" id="KW-1185">Reference proteome</keyword>
<accession>A0AAD9TE81</accession>
<dbReference type="PANTHER" id="PTHR48435">
    <property type="entry name" value="POLYPROTEIN"/>
    <property type="match status" value="1"/>
</dbReference>
<name>A0AAD9TE81_9ROSI</name>
<dbReference type="AlphaFoldDB" id="A0AAD9TE81"/>
<dbReference type="EMBL" id="JANJYI010000009">
    <property type="protein sequence ID" value="KAK2634539.1"/>
    <property type="molecule type" value="Genomic_DNA"/>
</dbReference>
<evidence type="ECO:0000313" key="2">
    <source>
        <dbReference type="EMBL" id="KAK2634539.1"/>
    </source>
</evidence>
<proteinExistence type="predicted"/>
<dbReference type="InterPro" id="IPR053098">
    <property type="entry name" value="Petuviruses_polyprotein"/>
</dbReference>
<sequence length="399" mass="45834">MMPNSYMATLHHQIAYRLQDHALDLPLSGHIGDTTFIKAEREDEFSTIIQIPKQLPINKLTEIMHFEWITNYEKAFQNSTLVIASDTKFTRLLDAFIRTTYESITAPTPEASPSAPPIFQVLMICPVISEDNIPIHSFETNGSLIYTDKINCHFIWDVDPDMCDTDCKCKACSKVVRSSCKPGSHHRKPENPNRPWVGLHPVKNKPLPNYDRALQILKSEGFLPNEPEEPEKLLPCLPVHIPCFMASNYDKDFPSLEHTSNPEKNLYSRPFVQTTEILPNGSFKQPSQAEQVLNWNSSNARVQNMVIHSIDQKIEQVSHHVSQHDLQLQHLDTSLRNMYTDLQYIVARLDVDLHHYINQGYFGPEFDSKEREMTVKRPVGPDKSRPLHRYALRVKTVSL</sequence>
<evidence type="ECO:0000256" key="1">
    <source>
        <dbReference type="SAM" id="MobiDB-lite"/>
    </source>
</evidence>
<dbReference type="Proteomes" id="UP001280121">
    <property type="component" value="Unassembled WGS sequence"/>
</dbReference>